<dbReference type="InterPro" id="IPR031424">
    <property type="entry name" value="QVR-like"/>
</dbReference>
<sequence length="145" mass="16486">MSNKVDIVTASTRADIPNNIMALIAAKWIIIWIFFITLESISGLKCFSCDSYFISGCIEFDSSQSFLMSCDPSLKPVSCQKIERKLNGSKEYRVRRDCVYQEYEEQITPINMECQATGSTTGVHNMNKVYICIRAAKQYIVILEL</sequence>
<keyword evidence="2" id="KW-0325">Glycoprotein</keyword>
<dbReference type="EMBL" id="KB202124">
    <property type="protein sequence ID" value="ESO92221.1"/>
    <property type="molecule type" value="Genomic_DNA"/>
</dbReference>
<keyword evidence="3" id="KW-0812">Transmembrane</keyword>
<keyword evidence="3" id="KW-1133">Transmembrane helix</keyword>
<evidence type="ECO:0000313" key="5">
    <source>
        <dbReference type="Proteomes" id="UP000030746"/>
    </source>
</evidence>
<dbReference type="GO" id="GO:0030431">
    <property type="term" value="P:sleep"/>
    <property type="evidence" value="ECO:0007669"/>
    <property type="project" value="InterPro"/>
</dbReference>
<evidence type="ECO:0000256" key="1">
    <source>
        <dbReference type="ARBA" id="ARBA00022729"/>
    </source>
</evidence>
<dbReference type="KEGG" id="lgi:LOTGIDRAFT_162875"/>
<reference evidence="4 5" key="1">
    <citation type="journal article" date="2013" name="Nature">
        <title>Insights into bilaterian evolution from three spiralian genomes.</title>
        <authorList>
            <person name="Simakov O."/>
            <person name="Marletaz F."/>
            <person name="Cho S.J."/>
            <person name="Edsinger-Gonzales E."/>
            <person name="Havlak P."/>
            <person name="Hellsten U."/>
            <person name="Kuo D.H."/>
            <person name="Larsson T."/>
            <person name="Lv J."/>
            <person name="Arendt D."/>
            <person name="Savage R."/>
            <person name="Osoegawa K."/>
            <person name="de Jong P."/>
            <person name="Grimwood J."/>
            <person name="Chapman J.A."/>
            <person name="Shapiro H."/>
            <person name="Aerts A."/>
            <person name="Otillar R.P."/>
            <person name="Terry A.Y."/>
            <person name="Boore J.L."/>
            <person name="Grigoriev I.V."/>
            <person name="Lindberg D.R."/>
            <person name="Seaver E.C."/>
            <person name="Weisblat D.A."/>
            <person name="Putnam N.H."/>
            <person name="Rokhsar D.S."/>
        </authorList>
    </citation>
    <scope>NUCLEOTIDE SEQUENCE [LARGE SCALE GENOMIC DNA]</scope>
</reference>
<name>V4AFQ7_LOTGI</name>
<keyword evidence="3" id="KW-0472">Membrane</keyword>
<protein>
    <submittedName>
        <fullName evidence="4">Uncharacterized protein</fullName>
    </submittedName>
</protein>
<dbReference type="AlphaFoldDB" id="V4AFQ7"/>
<dbReference type="Proteomes" id="UP000030746">
    <property type="component" value="Unassembled WGS sequence"/>
</dbReference>
<keyword evidence="1" id="KW-0732">Signal</keyword>
<dbReference type="GeneID" id="20239164"/>
<dbReference type="Pfam" id="PF17064">
    <property type="entry name" value="QVR"/>
    <property type="match status" value="1"/>
</dbReference>
<evidence type="ECO:0000256" key="3">
    <source>
        <dbReference type="SAM" id="Phobius"/>
    </source>
</evidence>
<evidence type="ECO:0000313" key="4">
    <source>
        <dbReference type="EMBL" id="ESO92221.1"/>
    </source>
</evidence>
<accession>V4AFQ7</accession>
<feature type="transmembrane region" description="Helical" evidence="3">
    <location>
        <begin position="20"/>
        <end position="38"/>
    </location>
</feature>
<dbReference type="RefSeq" id="XP_009057142.1">
    <property type="nucleotide sequence ID" value="XM_009058894.1"/>
</dbReference>
<dbReference type="CTD" id="20239164"/>
<gene>
    <name evidence="4" type="ORF">LOTGIDRAFT_162875</name>
</gene>
<organism evidence="4 5">
    <name type="scientific">Lottia gigantea</name>
    <name type="common">Giant owl limpet</name>
    <dbReference type="NCBI Taxonomy" id="225164"/>
    <lineage>
        <taxon>Eukaryota</taxon>
        <taxon>Metazoa</taxon>
        <taxon>Spiralia</taxon>
        <taxon>Lophotrochozoa</taxon>
        <taxon>Mollusca</taxon>
        <taxon>Gastropoda</taxon>
        <taxon>Patellogastropoda</taxon>
        <taxon>Lottioidea</taxon>
        <taxon>Lottiidae</taxon>
        <taxon>Lottia</taxon>
    </lineage>
</organism>
<evidence type="ECO:0000256" key="2">
    <source>
        <dbReference type="ARBA" id="ARBA00023180"/>
    </source>
</evidence>
<dbReference type="GO" id="GO:0032222">
    <property type="term" value="P:regulation of synaptic transmission, cholinergic"/>
    <property type="evidence" value="ECO:0007669"/>
    <property type="project" value="InterPro"/>
</dbReference>
<dbReference type="HOGENOM" id="CLU_1789049_0_0_1"/>
<proteinExistence type="predicted"/>
<keyword evidence="5" id="KW-1185">Reference proteome</keyword>